<dbReference type="Gene3D" id="3.40.50.1240">
    <property type="entry name" value="Phosphoglycerate mutase-like"/>
    <property type="match status" value="1"/>
</dbReference>
<gene>
    <name evidence="4" type="ORF">MNAN1_002290</name>
</gene>
<dbReference type="EMBL" id="CP119895">
    <property type="protein sequence ID" value="WFD27294.1"/>
    <property type="molecule type" value="Genomic_DNA"/>
</dbReference>
<dbReference type="SMART" id="SM00855">
    <property type="entry name" value="PGAM"/>
    <property type="match status" value="1"/>
</dbReference>
<evidence type="ECO:0000259" key="3">
    <source>
        <dbReference type="Pfam" id="PF01591"/>
    </source>
</evidence>
<dbReference type="InterPro" id="IPR013078">
    <property type="entry name" value="His_Pase_superF_clade-1"/>
</dbReference>
<evidence type="ECO:0000313" key="5">
    <source>
        <dbReference type="Proteomes" id="UP001213623"/>
    </source>
</evidence>
<protein>
    <recommendedName>
        <fullName evidence="3">6-phosphofructo-2-kinase domain-containing protein</fullName>
    </recommendedName>
</protein>
<reference evidence="4" key="1">
    <citation type="submission" date="2023-03" db="EMBL/GenBank/DDBJ databases">
        <title>Mating type loci evolution in Malassezia.</title>
        <authorList>
            <person name="Coelho M.A."/>
        </authorList>
    </citation>
    <scope>NUCLEOTIDE SEQUENCE</scope>
    <source>
        <strain evidence="4">CBS 9557</strain>
    </source>
</reference>
<dbReference type="InterPro" id="IPR029033">
    <property type="entry name" value="His_PPase_superfam"/>
</dbReference>
<dbReference type="PIRSF" id="PIRSF000709">
    <property type="entry name" value="6PFK_2-Ptase"/>
    <property type="match status" value="1"/>
</dbReference>
<evidence type="ECO:0000313" key="4">
    <source>
        <dbReference type="EMBL" id="WFD27294.1"/>
    </source>
</evidence>
<feature type="domain" description="6-phosphofructo-2-kinase" evidence="3">
    <location>
        <begin position="36"/>
        <end position="247"/>
    </location>
</feature>
<dbReference type="SUPFAM" id="SSF53254">
    <property type="entry name" value="Phosphoglycerate mutase-like"/>
    <property type="match status" value="1"/>
</dbReference>
<dbReference type="InterPro" id="IPR013079">
    <property type="entry name" value="6Phosfructo_kin"/>
</dbReference>
<evidence type="ECO:0000256" key="1">
    <source>
        <dbReference type="ARBA" id="ARBA00022741"/>
    </source>
</evidence>
<dbReference type="GO" id="GO:0003873">
    <property type="term" value="F:6-phosphofructo-2-kinase activity"/>
    <property type="evidence" value="ECO:0007669"/>
    <property type="project" value="InterPro"/>
</dbReference>
<proteinExistence type="predicted"/>
<dbReference type="Proteomes" id="UP001213623">
    <property type="component" value="Chromosome 4"/>
</dbReference>
<name>A0AAF0J2V7_9BASI</name>
<dbReference type="InterPro" id="IPR003094">
    <property type="entry name" value="6Pfruct_kin"/>
</dbReference>
<dbReference type="Pfam" id="PF00300">
    <property type="entry name" value="His_Phos_1"/>
    <property type="match status" value="1"/>
</dbReference>
<keyword evidence="1" id="KW-0547">Nucleotide-binding</keyword>
<dbReference type="GO" id="GO:0006000">
    <property type="term" value="P:fructose metabolic process"/>
    <property type="evidence" value="ECO:0007669"/>
    <property type="project" value="InterPro"/>
</dbReference>
<dbReference type="GO" id="GO:0005829">
    <property type="term" value="C:cytosol"/>
    <property type="evidence" value="ECO:0007669"/>
    <property type="project" value="TreeGrafter"/>
</dbReference>
<dbReference type="FunFam" id="3.40.50.300:FF:000644">
    <property type="entry name" value="GpmB, Fructose-2,6-bisphosphatase"/>
    <property type="match status" value="1"/>
</dbReference>
<dbReference type="GO" id="GO:0006003">
    <property type="term" value="P:fructose 2,6-bisphosphate metabolic process"/>
    <property type="evidence" value="ECO:0007669"/>
    <property type="project" value="InterPro"/>
</dbReference>
<evidence type="ECO:0000256" key="2">
    <source>
        <dbReference type="ARBA" id="ARBA00022840"/>
    </source>
</evidence>
<dbReference type="AlphaFoldDB" id="A0AAF0J2V7"/>
<dbReference type="Gene3D" id="3.40.50.300">
    <property type="entry name" value="P-loop containing nucleotide triphosphate hydrolases"/>
    <property type="match status" value="1"/>
</dbReference>
<dbReference type="GO" id="GO:0005524">
    <property type="term" value="F:ATP binding"/>
    <property type="evidence" value="ECO:0007669"/>
    <property type="project" value="UniProtKB-KW"/>
</dbReference>
<organism evidence="4 5">
    <name type="scientific">Malassezia nana</name>
    <dbReference type="NCBI Taxonomy" id="180528"/>
    <lineage>
        <taxon>Eukaryota</taxon>
        <taxon>Fungi</taxon>
        <taxon>Dikarya</taxon>
        <taxon>Basidiomycota</taxon>
        <taxon>Ustilaginomycotina</taxon>
        <taxon>Malasseziomycetes</taxon>
        <taxon>Malasseziales</taxon>
        <taxon>Malasseziaceae</taxon>
        <taxon>Malassezia</taxon>
    </lineage>
</organism>
<sequence length="511" mass="58589">MPSHDDGPAPVQCVDVLTVATQSGRLWHAYVTLLTSSGQILVVTVGLPGRGKTHLAHAIQRYLRWLGVQCQVYNLANTRREIIGRVDQLPHDYFGLAQNDDTAQLRQRVTEQLETQIADFFRQGGQVAVYDAYNSNQERRAAIQKRFETMQVQLMFIECQSDDDAMIRRNIRSMHTFNPDFEGWDVARVFEHLRERIAQHEILYEPITDPSCPHVQLLNLGQRIVVNQVHGYLQNRIVLFLMHMHSHERIIYFARAGEALVEHLYKADADLSSLGVAYANRLCDFVMGLRRQANQSATSDLSLSQEHNVSYIAASDKTKPIQTIDVADHELQVWCSTRKRSERTAAPFRAHGVRIIELSRLCELNPGVVDGMSEEEILARFPHHPEERAKDPYGFRFPRAESYHDLAIRLEPVIMELERVKKDVLIIAQSSVLRCLIAYLQGNKPQEIPFIQVREGDLVEIYPQAFGISTRVYSFWDPEKEREKRDIQFARQAVRELARQQAAAPVDSESD</sequence>
<dbReference type="InterPro" id="IPR027417">
    <property type="entry name" value="P-loop_NTPase"/>
</dbReference>
<accession>A0AAF0J2V7</accession>
<keyword evidence="5" id="KW-1185">Reference proteome</keyword>
<dbReference type="SUPFAM" id="SSF52540">
    <property type="entry name" value="P-loop containing nucleoside triphosphate hydrolases"/>
    <property type="match status" value="1"/>
</dbReference>
<dbReference type="PANTHER" id="PTHR10606">
    <property type="entry name" value="6-PHOSPHOFRUCTO-2-KINASE/FRUCTOSE-2,6-BISPHOSPHATASE"/>
    <property type="match status" value="1"/>
</dbReference>
<keyword evidence="2" id="KW-0067">ATP-binding</keyword>
<dbReference type="PRINTS" id="PR00991">
    <property type="entry name" value="6PFRUCTKNASE"/>
</dbReference>
<dbReference type="PANTHER" id="PTHR10606:SF39">
    <property type="entry name" value="6-PHOSPHOFRUCTO-2-KINASE_FRUCTOSE-2,6-BISPHOSPHATASE YLR345W-RELATED"/>
    <property type="match status" value="1"/>
</dbReference>
<dbReference type="Pfam" id="PF01591">
    <property type="entry name" value="6PF2K"/>
    <property type="match status" value="1"/>
</dbReference>
<dbReference type="GO" id="GO:0004331">
    <property type="term" value="F:fructose-2,6-bisphosphate 2-phosphatase activity"/>
    <property type="evidence" value="ECO:0007669"/>
    <property type="project" value="TreeGrafter"/>
</dbReference>